<dbReference type="Proteomes" id="UP001220324">
    <property type="component" value="Unassembled WGS sequence"/>
</dbReference>
<dbReference type="EMBL" id="JAQIZZ010000008">
    <property type="protein sequence ID" value="KAJ5525341.1"/>
    <property type="molecule type" value="Genomic_DNA"/>
</dbReference>
<accession>A0AAD6CKU4</accession>
<evidence type="ECO:0008006" key="5">
    <source>
        <dbReference type="Google" id="ProtNLM"/>
    </source>
</evidence>
<keyword evidence="4" id="KW-1185">Reference proteome</keyword>
<evidence type="ECO:0000256" key="2">
    <source>
        <dbReference type="SAM" id="SignalP"/>
    </source>
</evidence>
<comment type="caution">
    <text evidence="3">The sequence shown here is derived from an EMBL/GenBank/DDBJ whole genome shotgun (WGS) entry which is preliminary data.</text>
</comment>
<evidence type="ECO:0000313" key="4">
    <source>
        <dbReference type="Proteomes" id="UP001220324"/>
    </source>
</evidence>
<organism evidence="3 4">
    <name type="scientific">Penicillium frequentans</name>
    <dbReference type="NCBI Taxonomy" id="3151616"/>
    <lineage>
        <taxon>Eukaryota</taxon>
        <taxon>Fungi</taxon>
        <taxon>Dikarya</taxon>
        <taxon>Ascomycota</taxon>
        <taxon>Pezizomycotina</taxon>
        <taxon>Eurotiomycetes</taxon>
        <taxon>Eurotiomycetidae</taxon>
        <taxon>Eurotiales</taxon>
        <taxon>Aspergillaceae</taxon>
        <taxon>Penicillium</taxon>
    </lineage>
</organism>
<sequence>MKLVNGLGLLLVFEGCISRRCIWGSGSRANNGDDEPQLEPQDKDDVNNGWIAMQVDEIAIFRSRNPG</sequence>
<name>A0AAD6CKU4_9EURO</name>
<keyword evidence="2" id="KW-0732">Signal</keyword>
<protein>
    <recommendedName>
        <fullName evidence="5">Secreted protein</fullName>
    </recommendedName>
</protein>
<gene>
    <name evidence="3" type="ORF">N7494_011991</name>
</gene>
<evidence type="ECO:0000313" key="3">
    <source>
        <dbReference type="EMBL" id="KAJ5525341.1"/>
    </source>
</evidence>
<evidence type="ECO:0000256" key="1">
    <source>
        <dbReference type="SAM" id="MobiDB-lite"/>
    </source>
</evidence>
<feature type="signal peptide" evidence="2">
    <location>
        <begin position="1"/>
        <end position="18"/>
    </location>
</feature>
<feature type="chain" id="PRO_5042273669" description="Secreted protein" evidence="2">
    <location>
        <begin position="19"/>
        <end position="67"/>
    </location>
</feature>
<feature type="region of interest" description="Disordered" evidence="1">
    <location>
        <begin position="26"/>
        <end position="46"/>
    </location>
</feature>
<reference evidence="3 4" key="1">
    <citation type="journal article" date="2023" name="IMA Fungus">
        <title>Comparative genomic study of the Penicillium genus elucidates a diverse pangenome and 15 lateral gene transfer events.</title>
        <authorList>
            <person name="Petersen C."/>
            <person name="Sorensen T."/>
            <person name="Nielsen M.R."/>
            <person name="Sondergaard T.E."/>
            <person name="Sorensen J.L."/>
            <person name="Fitzpatrick D.A."/>
            <person name="Frisvad J.C."/>
            <person name="Nielsen K.L."/>
        </authorList>
    </citation>
    <scope>NUCLEOTIDE SEQUENCE [LARGE SCALE GENOMIC DNA]</scope>
    <source>
        <strain evidence="3 4">IBT 35679</strain>
    </source>
</reference>
<proteinExistence type="predicted"/>
<dbReference type="AlphaFoldDB" id="A0AAD6CKU4"/>